<proteinExistence type="predicted"/>
<evidence type="ECO:0000313" key="6">
    <source>
        <dbReference type="Proteomes" id="UP000631312"/>
    </source>
</evidence>
<reference evidence="4 5" key="1">
    <citation type="submission" date="2020-08" db="EMBL/GenBank/DDBJ databases">
        <title>Sequencing the genomes of 1000 actinobacteria strains.</title>
        <authorList>
            <person name="Klenk H.-P."/>
        </authorList>
    </citation>
    <scope>NUCLEOTIDE SEQUENCE [LARGE SCALE GENOMIC DNA]</scope>
    <source>
        <strain evidence="4 5">DSM 43150</strain>
    </source>
</reference>
<feature type="transmembrane region" description="Helical" evidence="2">
    <location>
        <begin position="71"/>
        <end position="93"/>
    </location>
</feature>
<comment type="caution">
    <text evidence="4">The sequence shown here is derived from an EMBL/GenBank/DDBJ whole genome shotgun (WGS) entry which is preliminary data.</text>
</comment>
<protein>
    <submittedName>
        <fullName evidence="4">Peptidoglycan/LPS O-acetylase OafA/YrhL</fullName>
    </submittedName>
</protein>
<evidence type="ECO:0000256" key="2">
    <source>
        <dbReference type="SAM" id="Phobius"/>
    </source>
</evidence>
<reference evidence="3 6" key="2">
    <citation type="submission" date="2021-01" db="EMBL/GenBank/DDBJ databases">
        <title>Whole genome shotgun sequence of Actinoplanes lobatus NBRC 12513.</title>
        <authorList>
            <person name="Komaki H."/>
            <person name="Tamura T."/>
        </authorList>
    </citation>
    <scope>NUCLEOTIDE SEQUENCE [LARGE SCALE GENOMIC DNA]</scope>
    <source>
        <strain evidence="3 6">NBRC 12513</strain>
    </source>
</reference>
<sequence length="147" mass="15171">MTTRTVLALTGILIMGYAVAGALHDPDLAPSGVLTFLAGVLVVHDVIWMPALLAVGAVITRLVPRRRRPAVIAATICAAAITIVALPLVLGFGRPADNPSALPSAYGRNLVVVLFIVAVAALPRRRRAGGRKNSERPGKDVPGAGDG</sequence>
<keyword evidence="2" id="KW-0812">Transmembrane</keyword>
<dbReference type="Proteomes" id="UP000590511">
    <property type="component" value="Unassembled WGS sequence"/>
</dbReference>
<gene>
    <name evidence="3" type="ORF">Alo02nite_19630</name>
    <name evidence="4" type="ORF">BJ964_004209</name>
</gene>
<keyword evidence="6" id="KW-1185">Reference proteome</keyword>
<evidence type="ECO:0000313" key="5">
    <source>
        <dbReference type="Proteomes" id="UP000590511"/>
    </source>
</evidence>
<dbReference type="SUPFAM" id="SSF103473">
    <property type="entry name" value="MFS general substrate transporter"/>
    <property type="match status" value="1"/>
</dbReference>
<organism evidence="4 5">
    <name type="scientific">Actinoplanes lobatus</name>
    <dbReference type="NCBI Taxonomy" id="113568"/>
    <lineage>
        <taxon>Bacteria</taxon>
        <taxon>Bacillati</taxon>
        <taxon>Actinomycetota</taxon>
        <taxon>Actinomycetes</taxon>
        <taxon>Micromonosporales</taxon>
        <taxon>Micromonosporaceae</taxon>
        <taxon>Actinoplanes</taxon>
    </lineage>
</organism>
<dbReference type="AlphaFoldDB" id="A0A7W7MH71"/>
<keyword evidence="2" id="KW-0472">Membrane</keyword>
<keyword evidence="2" id="KW-1133">Transmembrane helix</keyword>
<dbReference type="RefSeq" id="WP_188122270.1">
    <property type="nucleotide sequence ID" value="NZ_BOMP01000031.1"/>
</dbReference>
<name>A0A7W7MH71_9ACTN</name>
<evidence type="ECO:0000313" key="3">
    <source>
        <dbReference type="EMBL" id="GIE39065.1"/>
    </source>
</evidence>
<feature type="region of interest" description="Disordered" evidence="1">
    <location>
        <begin position="128"/>
        <end position="147"/>
    </location>
</feature>
<dbReference type="InterPro" id="IPR036259">
    <property type="entry name" value="MFS_trans_sf"/>
</dbReference>
<dbReference type="EMBL" id="BOMP01000031">
    <property type="protein sequence ID" value="GIE39065.1"/>
    <property type="molecule type" value="Genomic_DNA"/>
</dbReference>
<dbReference type="EMBL" id="JACHNC010000001">
    <property type="protein sequence ID" value="MBB4750048.1"/>
    <property type="molecule type" value="Genomic_DNA"/>
</dbReference>
<feature type="transmembrane region" description="Helical" evidence="2">
    <location>
        <begin position="105"/>
        <end position="122"/>
    </location>
</feature>
<evidence type="ECO:0000313" key="4">
    <source>
        <dbReference type="EMBL" id="MBB4750048.1"/>
    </source>
</evidence>
<feature type="transmembrane region" description="Helical" evidence="2">
    <location>
        <begin position="36"/>
        <end position="59"/>
    </location>
</feature>
<accession>A0A7W7MH71</accession>
<dbReference type="Proteomes" id="UP000631312">
    <property type="component" value="Unassembled WGS sequence"/>
</dbReference>
<evidence type="ECO:0000256" key="1">
    <source>
        <dbReference type="SAM" id="MobiDB-lite"/>
    </source>
</evidence>